<dbReference type="GO" id="GO:0004300">
    <property type="term" value="F:enoyl-CoA hydratase activity"/>
    <property type="evidence" value="ECO:0007669"/>
    <property type="project" value="UniProtKB-EC"/>
</dbReference>
<dbReference type="NCBIfam" id="NF005700">
    <property type="entry name" value="PRK07511.1"/>
    <property type="match status" value="1"/>
</dbReference>
<dbReference type="RefSeq" id="WP_138016847.1">
    <property type="nucleotide sequence ID" value="NZ_SULI01000017.1"/>
</dbReference>
<dbReference type="InterPro" id="IPR001753">
    <property type="entry name" value="Enoyl-CoA_hydra/iso"/>
</dbReference>
<keyword evidence="4" id="KW-1185">Reference proteome</keyword>
<evidence type="ECO:0000313" key="4">
    <source>
        <dbReference type="Proteomes" id="UP000306575"/>
    </source>
</evidence>
<dbReference type="EMBL" id="SULI01000017">
    <property type="protein sequence ID" value="TKZ18117.1"/>
    <property type="molecule type" value="Genomic_DNA"/>
</dbReference>
<evidence type="ECO:0000256" key="1">
    <source>
        <dbReference type="ARBA" id="ARBA00005254"/>
    </source>
</evidence>
<accession>A0A4U7MYT0</accession>
<dbReference type="Gene3D" id="1.10.12.10">
    <property type="entry name" value="Lyase 2-enoyl-coa Hydratase, Chain A, domain 2"/>
    <property type="match status" value="1"/>
</dbReference>
<organism evidence="3 4">
    <name type="scientific">Shimia litoralis</name>
    <dbReference type="NCBI Taxonomy" id="420403"/>
    <lineage>
        <taxon>Bacteria</taxon>
        <taxon>Pseudomonadati</taxon>
        <taxon>Pseudomonadota</taxon>
        <taxon>Alphaproteobacteria</taxon>
        <taxon>Rhodobacterales</taxon>
        <taxon>Roseobacteraceae</taxon>
    </lineage>
</organism>
<dbReference type="PROSITE" id="PS00166">
    <property type="entry name" value="ENOYL_COA_HYDRATASE"/>
    <property type="match status" value="1"/>
</dbReference>
<evidence type="ECO:0000313" key="3">
    <source>
        <dbReference type="EMBL" id="TKZ18117.1"/>
    </source>
</evidence>
<gene>
    <name evidence="3" type="ORF">FAP39_13085</name>
</gene>
<dbReference type="CDD" id="cd06558">
    <property type="entry name" value="crotonase-like"/>
    <property type="match status" value="1"/>
</dbReference>
<dbReference type="PANTHER" id="PTHR43459">
    <property type="entry name" value="ENOYL-COA HYDRATASE"/>
    <property type="match status" value="1"/>
</dbReference>
<dbReference type="InterPro" id="IPR029045">
    <property type="entry name" value="ClpP/crotonase-like_dom_sf"/>
</dbReference>
<dbReference type="AlphaFoldDB" id="A0A4U7MYT0"/>
<protein>
    <submittedName>
        <fullName evidence="3">Enoyl-CoA hydratase</fullName>
        <ecNumber evidence="3">4.2.1.17</ecNumber>
    </submittedName>
</protein>
<dbReference type="InterPro" id="IPR018376">
    <property type="entry name" value="Enoyl-CoA_hyd/isom_CS"/>
</dbReference>
<dbReference type="InterPro" id="IPR014748">
    <property type="entry name" value="Enoyl-CoA_hydra_C"/>
</dbReference>
<proteinExistence type="inferred from homology"/>
<dbReference type="Gene3D" id="3.90.226.10">
    <property type="entry name" value="2-enoyl-CoA Hydratase, Chain A, domain 1"/>
    <property type="match status" value="1"/>
</dbReference>
<name>A0A4U7MYT0_9RHOB</name>
<evidence type="ECO:0000256" key="2">
    <source>
        <dbReference type="RuleBase" id="RU003707"/>
    </source>
</evidence>
<reference evidence="3 4" key="1">
    <citation type="submission" date="2019-04" db="EMBL/GenBank/DDBJ databases">
        <title>Genome sequence of Pelagicola litoralis CL-ES2.</title>
        <authorList>
            <person name="Cao J."/>
        </authorList>
    </citation>
    <scope>NUCLEOTIDE SEQUENCE [LARGE SCALE GENOMIC DNA]</scope>
    <source>
        <strain evidence="3 4">CL-ES2</strain>
    </source>
</reference>
<dbReference type="Pfam" id="PF00378">
    <property type="entry name" value="ECH_1"/>
    <property type="match status" value="1"/>
</dbReference>
<comment type="caution">
    <text evidence="3">The sequence shown here is derived from an EMBL/GenBank/DDBJ whole genome shotgun (WGS) entry which is preliminary data.</text>
</comment>
<dbReference type="Proteomes" id="UP000306575">
    <property type="component" value="Unassembled WGS sequence"/>
</dbReference>
<comment type="similarity">
    <text evidence="1 2">Belongs to the enoyl-CoA hydratase/isomerase family.</text>
</comment>
<dbReference type="NCBIfam" id="NF046063">
    <property type="entry name" value="oxepin_alt"/>
    <property type="match status" value="1"/>
</dbReference>
<keyword evidence="3" id="KW-0456">Lyase</keyword>
<dbReference type="PANTHER" id="PTHR43459:SF1">
    <property type="entry name" value="EG:BACN32G11.4 PROTEIN"/>
    <property type="match status" value="1"/>
</dbReference>
<sequence>MTELYRHEIIDDHLIIWNCNGAMRNALSPSYYAGVMSGLARASQDASICAVILAGENGFFCSGGDLNTLQKRREMSQAERSTQIENLHDIVRGIRACPKPVIAAVEGGAAGAGLSIALACDMIVAAEDAAFTLAYVKAGLVPDGGATHALMQALPRAAVSRMAMLGHPMSAPRFYEFGLASDLVSAGAAVPRAQELAQEIARGPECAIASIKVLMNTAETGSLHEQLNAERDAMAAALGGDEALAGISAFLAKQRPVFRKKG</sequence>
<dbReference type="OrthoDB" id="9781757at2"/>
<dbReference type="SUPFAM" id="SSF52096">
    <property type="entry name" value="ClpP/crotonase"/>
    <property type="match status" value="1"/>
</dbReference>
<dbReference type="EC" id="4.2.1.17" evidence="3"/>